<dbReference type="SMART" id="SM00481">
    <property type="entry name" value="POLIIIAc"/>
    <property type="match status" value="1"/>
</dbReference>
<organism evidence="2">
    <name type="scientific">gut metagenome</name>
    <dbReference type="NCBI Taxonomy" id="749906"/>
    <lineage>
        <taxon>unclassified sequences</taxon>
        <taxon>metagenomes</taxon>
        <taxon>organismal metagenomes</taxon>
    </lineage>
</organism>
<dbReference type="SUPFAM" id="SSF89550">
    <property type="entry name" value="PHP domain-like"/>
    <property type="match status" value="1"/>
</dbReference>
<name>J9GI49_9ZZZZ</name>
<dbReference type="InterPro" id="IPR003141">
    <property type="entry name" value="Pol/His_phosphatase_N"/>
</dbReference>
<dbReference type="EMBL" id="AMCI01001058">
    <property type="protein sequence ID" value="EJX06794.1"/>
    <property type="molecule type" value="Genomic_DNA"/>
</dbReference>
<dbReference type="InterPro" id="IPR004013">
    <property type="entry name" value="PHP_dom"/>
</dbReference>
<feature type="non-terminal residue" evidence="2">
    <location>
        <position position="252"/>
    </location>
</feature>
<dbReference type="PANTHER" id="PTHR32294:SF0">
    <property type="entry name" value="DNA POLYMERASE III SUBUNIT ALPHA"/>
    <property type="match status" value="1"/>
</dbReference>
<dbReference type="InterPro" id="IPR004805">
    <property type="entry name" value="DnaE2/DnaE/PolC"/>
</dbReference>
<protein>
    <submittedName>
        <fullName evidence="2">Protein containing Polymerase and histidinol phosphatase</fullName>
    </submittedName>
</protein>
<evidence type="ECO:0000313" key="2">
    <source>
        <dbReference type="EMBL" id="EJX06794.1"/>
    </source>
</evidence>
<evidence type="ECO:0000259" key="1">
    <source>
        <dbReference type="SMART" id="SM00481"/>
    </source>
</evidence>
<feature type="domain" description="Polymerase/histidinol phosphatase N-terminal" evidence="1">
    <location>
        <begin position="5"/>
        <end position="130"/>
    </location>
</feature>
<dbReference type="InterPro" id="IPR016195">
    <property type="entry name" value="Pol/histidinol_Pase-like"/>
</dbReference>
<accession>J9GI49</accession>
<reference evidence="2" key="1">
    <citation type="journal article" date="2012" name="PLoS ONE">
        <title>Gene sets for utilization of primary and secondary nutrition supplies in the distal gut of endangered iberian lynx.</title>
        <authorList>
            <person name="Alcaide M."/>
            <person name="Messina E."/>
            <person name="Richter M."/>
            <person name="Bargiela R."/>
            <person name="Peplies J."/>
            <person name="Huws S.A."/>
            <person name="Newbold C.J."/>
            <person name="Golyshin P.N."/>
            <person name="Simon M.A."/>
            <person name="Lopez G."/>
            <person name="Yakimov M.M."/>
            <person name="Ferrer M."/>
        </authorList>
    </citation>
    <scope>NUCLEOTIDE SEQUENCE</scope>
</reference>
<dbReference type="Gene3D" id="3.20.20.140">
    <property type="entry name" value="Metal-dependent hydrolases"/>
    <property type="match status" value="1"/>
</dbReference>
<dbReference type="AlphaFoldDB" id="J9GI49"/>
<gene>
    <name evidence="2" type="ORF">EVA_05096</name>
</gene>
<dbReference type="GO" id="GO:0006260">
    <property type="term" value="P:DNA replication"/>
    <property type="evidence" value="ECO:0007669"/>
    <property type="project" value="InterPro"/>
</dbReference>
<comment type="caution">
    <text evidence="2">The sequence shown here is derived from an EMBL/GenBank/DDBJ whole genome shotgun (WGS) entry which is preliminary data.</text>
</comment>
<sequence length="252" mass="28818">MQPYVHLHVHTQYSILDGQASIPNLVDKAIRDGMPGMAITDHGNMMGIKEFFNYTNKVCGKAKKAVKEAQAKLTALKDGTYQPKLDKEGNNPDEGKTTDELIADCEATLLKHGPAARFKPIFGCEMYVSRRRDKRLKKERVDQSGWHLVVLAKNEQGYHNLIKLVSRSWVDGFYMRPRTDHKDLEEFHEGLIVCSACLGGEVPQKIMKGQLQEAEEAILWFKRVFGDDYYLELQRHEVKDPAIRANRETYPI</sequence>
<dbReference type="PANTHER" id="PTHR32294">
    <property type="entry name" value="DNA POLYMERASE III SUBUNIT ALPHA"/>
    <property type="match status" value="1"/>
</dbReference>
<dbReference type="GO" id="GO:0008408">
    <property type="term" value="F:3'-5' exonuclease activity"/>
    <property type="evidence" value="ECO:0007669"/>
    <property type="project" value="InterPro"/>
</dbReference>
<dbReference type="Pfam" id="PF02811">
    <property type="entry name" value="PHP"/>
    <property type="match status" value="2"/>
</dbReference>
<proteinExistence type="predicted"/>